<dbReference type="PANTHER" id="PTHR36153:SF1">
    <property type="entry name" value="TYPE VI SECRETION SYSTEM COMPONENT TSSM1"/>
    <property type="match status" value="1"/>
</dbReference>
<evidence type="ECO:0000259" key="3">
    <source>
        <dbReference type="Pfam" id="PF06744"/>
    </source>
</evidence>
<dbReference type="Pfam" id="PF06761">
    <property type="entry name" value="IcmF-related"/>
    <property type="match status" value="1"/>
</dbReference>
<protein>
    <submittedName>
        <fullName evidence="6">Putative membrane protein</fullName>
    </submittedName>
</protein>
<dbReference type="InterPro" id="IPR010623">
    <property type="entry name" value="IcmF_C"/>
</dbReference>
<feature type="transmembrane region" description="Helical" evidence="2">
    <location>
        <begin position="7"/>
        <end position="26"/>
    </location>
</feature>
<keyword evidence="2" id="KW-0812">Transmembrane</keyword>
<gene>
    <name evidence="6" type="ORF">BSU04_43210</name>
</gene>
<name>A0A226WLX6_CABSO</name>
<reference evidence="7" key="1">
    <citation type="submission" date="2017-01" db="EMBL/GenBank/DDBJ databases">
        <title>Genome Analysis of Deinococcus marmoris KOPRI26562.</title>
        <authorList>
            <person name="Kim J.H."/>
            <person name="Oh H.-M."/>
        </authorList>
    </citation>
    <scope>NUCLEOTIDE SEQUENCE [LARGE SCALE GENOMIC DNA]</scope>
    <source>
        <strain evidence="7">PAMC 26633</strain>
    </source>
</reference>
<dbReference type="Proteomes" id="UP000214720">
    <property type="component" value="Unassembled WGS sequence"/>
</dbReference>
<sequence length="1236" mass="134467">MKVRKFFGYWIVVGSVTIGTAVFAYFNGSTINALPLTRVLGVLLIGAVFLLARGGLTAAWRYVASRSPRRDAGKYERDPAARVGATKPAEIDLLSQRVSRFKLSMQQAYGWQWRYQQPWLLVTGDQATAETLSPGLSTTGWAVAAEVVLFYAGTADQSDEKWLTGIRGIRPRRPVDATIEIVRLSDEDKEPFDGDALAYRLFSQSRSLGWAAPAYLLNVVDVDGAASQSTDAVACTWSSRTAAAEQLVFAFTTLSRELADAGTQQLGQNLADRCRARLSQHIETHGVALSALVSKLNRARSWKTSVVGVFFTPLFKQRPADATNVPHAPSALAQPTWHAIAAHSRTVHGRRVGFSFSRVAAWSAIALAAVWITGTLVSVAANRTAIQTVSTTIAKLAAPRDATQATLNLDTLQKQIVALEARQRDGAQWYTRFGLNHDASLLSAAWPAYEAANNRILIQPLRIKLEADLRQLGSLTDQELASGGDAQVKGAYGTLKSYLMLAEPKRADSGFLISQLMATDQPVRPEQSSVNPGNWRDLTQRLVTFHANHLPQRPSLAITPDTTLIATARQTLVSVMGLQNSTDTVYQQILDETRVKYPPVSLQLLLGDTSSRGVFATSETVPGVYTRQAWDERIGKAIDDADEQRTVTGDWVLSDTPTTSATASTASLKEQLRQRYFADYARAWQQFLNSVHWQADTSLSGTVDQLSLYADPQRSPLAALFKVIVYQASTGSVGQSLSDTLVSKARLLVSGGDKDKDPSNATSEPEAPLASAFGPLLRVAGSDLATANPAKAAGTQTANASDISLPRYLVRVTGVRLKLQQIMMSPDPDAMSRTAAQAILQGKTSDIGDSRDYASRVSASLGEQWSGFGNAVFQRPLDQTWDVVLQPATASLNETWRTAIVTAWTKSFGGRYPFADSDSDASLPEMARFLRVDGGVISQFVSTQLGGIIEREGDQWVVMQATGRNTLRVDPEFVSALNRLTRVSNVLFPTGDANLRYELRAIPTPGITDVKIALSGRDLHYFNQREEWTSFVWPGEALENGTRIEWQTEQAGPRVAFDFAGRFGLIRLLEKATVSQQDGARYLLRWPLGKEAEGVVPEAMVAPQVQVAKASSPEPSKRPVSRENDDWATRTKTSVTAPDAAWKPDESKVSQPSPQPLGPVKPRFLQVQLRSEVGAGPLDVLKLRHFALPTRIFLRSDAGGRPVATGSNPPPLPVTAIEAAKRASTPLPRGASPDIE</sequence>
<feature type="domain" description="IcmF-related" evidence="4">
    <location>
        <begin position="409"/>
        <end position="727"/>
    </location>
</feature>
<feature type="region of interest" description="Disordered" evidence="1">
    <location>
        <begin position="1197"/>
        <end position="1236"/>
    </location>
</feature>
<dbReference type="Pfam" id="PF06744">
    <property type="entry name" value="IcmF_C"/>
    <property type="match status" value="1"/>
</dbReference>
<evidence type="ECO:0000259" key="5">
    <source>
        <dbReference type="Pfam" id="PF21070"/>
    </source>
</evidence>
<dbReference type="InterPro" id="IPR048677">
    <property type="entry name" value="TssM1_hel"/>
</dbReference>
<feature type="transmembrane region" description="Helical" evidence="2">
    <location>
        <begin position="38"/>
        <end position="60"/>
    </location>
</feature>
<dbReference type="PANTHER" id="PTHR36153">
    <property type="entry name" value="INNER MEMBRANE PROTEIN-RELATED"/>
    <property type="match status" value="1"/>
</dbReference>
<organism evidence="6 7">
    <name type="scientific">Caballeronia sordidicola</name>
    <name type="common">Burkholderia sordidicola</name>
    <dbReference type="NCBI Taxonomy" id="196367"/>
    <lineage>
        <taxon>Bacteria</taxon>
        <taxon>Pseudomonadati</taxon>
        <taxon>Pseudomonadota</taxon>
        <taxon>Betaproteobacteria</taxon>
        <taxon>Burkholderiales</taxon>
        <taxon>Burkholderiaceae</taxon>
        <taxon>Caballeronia</taxon>
    </lineage>
</organism>
<dbReference type="Pfam" id="PF21070">
    <property type="entry name" value="IcmF_helical"/>
    <property type="match status" value="1"/>
</dbReference>
<accession>A0A226WLX6</accession>
<dbReference type="InterPro" id="IPR009612">
    <property type="entry name" value="IcmF-rel"/>
</dbReference>
<feature type="transmembrane region" description="Helical" evidence="2">
    <location>
        <begin position="359"/>
        <end position="381"/>
    </location>
</feature>
<dbReference type="RefSeq" id="WP_179258613.1">
    <property type="nucleotide sequence ID" value="NZ_MTHB01000279.1"/>
</dbReference>
<feature type="region of interest" description="Disordered" evidence="1">
    <location>
        <begin position="1106"/>
        <end position="1159"/>
    </location>
</feature>
<feature type="compositionally biased region" description="Basic and acidic residues" evidence="1">
    <location>
        <begin position="1115"/>
        <end position="1129"/>
    </location>
</feature>
<keyword evidence="2" id="KW-0472">Membrane</keyword>
<evidence type="ECO:0000259" key="4">
    <source>
        <dbReference type="Pfam" id="PF06761"/>
    </source>
</evidence>
<evidence type="ECO:0000256" key="1">
    <source>
        <dbReference type="SAM" id="MobiDB-lite"/>
    </source>
</evidence>
<evidence type="ECO:0000256" key="2">
    <source>
        <dbReference type="SAM" id="Phobius"/>
    </source>
</evidence>
<evidence type="ECO:0000313" key="6">
    <source>
        <dbReference type="EMBL" id="OXC72191.1"/>
    </source>
</evidence>
<proteinExistence type="predicted"/>
<dbReference type="InterPro" id="IPR053156">
    <property type="entry name" value="T6SS_TssM-like"/>
</dbReference>
<keyword evidence="2" id="KW-1133">Transmembrane helix</keyword>
<comment type="caution">
    <text evidence="6">The sequence shown here is derived from an EMBL/GenBank/DDBJ whole genome shotgun (WGS) entry which is preliminary data.</text>
</comment>
<feature type="domain" description="Type VI secretion system component TssM1 helical" evidence="5">
    <location>
        <begin position="887"/>
        <end position="993"/>
    </location>
</feature>
<dbReference type="AlphaFoldDB" id="A0A226WLX6"/>
<dbReference type="EMBL" id="MTHB01000279">
    <property type="protein sequence ID" value="OXC72191.1"/>
    <property type="molecule type" value="Genomic_DNA"/>
</dbReference>
<evidence type="ECO:0000313" key="7">
    <source>
        <dbReference type="Proteomes" id="UP000214720"/>
    </source>
</evidence>
<feature type="domain" description="Type VI secretion system IcmF C-terminal" evidence="3">
    <location>
        <begin position="998"/>
        <end position="1090"/>
    </location>
</feature>